<keyword evidence="3 5" id="KW-1133">Transmembrane helix</keyword>
<feature type="transmembrane region" description="Helical" evidence="5">
    <location>
        <begin position="76"/>
        <end position="96"/>
    </location>
</feature>
<dbReference type="Pfam" id="PF07690">
    <property type="entry name" value="MFS_1"/>
    <property type="match status" value="1"/>
</dbReference>
<sequence length="481" mass="52217">MEEEAVLDGPARHGSVTLKALDVVKKHDAHHPVHWHPAKKWAITIAYCLLQIFVTLTSTSYVSAEGAIQEKFGGSTQVITLGQSMFIVGNAVGPAFLGPLSDIGGRKWVYAGSILVYAILNIGTALALNLPMLIIFQFLCGAAGSTALSNVAGTIADLFADADNAAQPMGLFVASANIGPSLGSPVGEWIAFTNPNMGWRWIFWINVIIGGAYSLVLCFIPETLPRVVIAQAVKKAQSADPEEIAVAESKVDVLHEIYFVFTMALKIMVFEPIVTFLAIYNGFAYGLLFLYLDGVFDVFGDNNGLSPIGADLTYLNFVVGVTVMFCFLPVQTYFYKRDREQHGGSGRPEARFLTSLVTVWGFPISLFWFAFTSNGHTSYWSPIVAGAVLGFSDPLLYLSMLNYITDAYPNFAASAVAAFIIPSFTLAAGFAHIGLVMFANLGTTWAMACLAFISLSIVALVYLLYFFGPWMRRKSALARSF</sequence>
<evidence type="ECO:0000256" key="4">
    <source>
        <dbReference type="ARBA" id="ARBA00023136"/>
    </source>
</evidence>
<keyword evidence="4 5" id="KW-0472">Membrane</keyword>
<evidence type="ECO:0000256" key="5">
    <source>
        <dbReference type="SAM" id="Phobius"/>
    </source>
</evidence>
<keyword evidence="8" id="KW-1185">Reference proteome</keyword>
<feature type="transmembrane region" description="Helical" evidence="5">
    <location>
        <begin position="350"/>
        <end position="371"/>
    </location>
</feature>
<dbReference type="GO" id="GO:0005886">
    <property type="term" value="C:plasma membrane"/>
    <property type="evidence" value="ECO:0007669"/>
    <property type="project" value="TreeGrafter"/>
</dbReference>
<dbReference type="EMBL" id="ML995485">
    <property type="protein sequence ID" value="KAF2142178.1"/>
    <property type="molecule type" value="Genomic_DNA"/>
</dbReference>
<feature type="transmembrane region" description="Helical" evidence="5">
    <location>
        <begin position="312"/>
        <end position="330"/>
    </location>
</feature>
<evidence type="ECO:0000256" key="2">
    <source>
        <dbReference type="ARBA" id="ARBA00022692"/>
    </source>
</evidence>
<feature type="transmembrane region" description="Helical" evidence="5">
    <location>
        <begin position="383"/>
        <end position="404"/>
    </location>
</feature>
<gene>
    <name evidence="7" type="ORF">K452DRAFT_326663</name>
</gene>
<dbReference type="Gene3D" id="1.20.1250.20">
    <property type="entry name" value="MFS general substrate transporter like domains"/>
    <property type="match status" value="1"/>
</dbReference>
<feature type="domain" description="Major facilitator superfamily (MFS) profile" evidence="6">
    <location>
        <begin position="43"/>
        <end position="474"/>
    </location>
</feature>
<dbReference type="GeneID" id="54302358"/>
<feature type="transmembrane region" description="Helical" evidence="5">
    <location>
        <begin position="445"/>
        <end position="467"/>
    </location>
</feature>
<dbReference type="GO" id="GO:0022857">
    <property type="term" value="F:transmembrane transporter activity"/>
    <property type="evidence" value="ECO:0007669"/>
    <property type="project" value="InterPro"/>
</dbReference>
<dbReference type="InterPro" id="IPR036259">
    <property type="entry name" value="MFS_trans_sf"/>
</dbReference>
<keyword evidence="2 5" id="KW-0812">Transmembrane</keyword>
<evidence type="ECO:0000256" key="3">
    <source>
        <dbReference type="ARBA" id="ARBA00022989"/>
    </source>
</evidence>
<dbReference type="InterPro" id="IPR020846">
    <property type="entry name" value="MFS_dom"/>
</dbReference>
<evidence type="ECO:0000313" key="7">
    <source>
        <dbReference type="EMBL" id="KAF2142178.1"/>
    </source>
</evidence>
<dbReference type="SUPFAM" id="SSF103473">
    <property type="entry name" value="MFS general substrate transporter"/>
    <property type="match status" value="1"/>
</dbReference>
<feature type="transmembrane region" description="Helical" evidence="5">
    <location>
        <begin position="416"/>
        <end position="439"/>
    </location>
</feature>
<feature type="transmembrane region" description="Helical" evidence="5">
    <location>
        <begin position="41"/>
        <end position="64"/>
    </location>
</feature>
<dbReference type="PANTHER" id="PTHR23502">
    <property type="entry name" value="MAJOR FACILITATOR SUPERFAMILY"/>
    <property type="match status" value="1"/>
</dbReference>
<dbReference type="AlphaFoldDB" id="A0A6A6BF32"/>
<comment type="subcellular location">
    <subcellularLocation>
        <location evidence="1">Membrane</location>
        <topology evidence="1">Multi-pass membrane protein</topology>
    </subcellularLocation>
</comment>
<dbReference type="PROSITE" id="PS50850">
    <property type="entry name" value="MFS"/>
    <property type="match status" value="1"/>
</dbReference>
<reference evidence="7" key="1">
    <citation type="journal article" date="2020" name="Stud. Mycol.">
        <title>101 Dothideomycetes genomes: a test case for predicting lifestyles and emergence of pathogens.</title>
        <authorList>
            <person name="Haridas S."/>
            <person name="Albert R."/>
            <person name="Binder M."/>
            <person name="Bloem J."/>
            <person name="Labutti K."/>
            <person name="Salamov A."/>
            <person name="Andreopoulos B."/>
            <person name="Baker S."/>
            <person name="Barry K."/>
            <person name="Bills G."/>
            <person name="Bluhm B."/>
            <person name="Cannon C."/>
            <person name="Castanera R."/>
            <person name="Culley D."/>
            <person name="Daum C."/>
            <person name="Ezra D."/>
            <person name="Gonzalez J."/>
            <person name="Henrissat B."/>
            <person name="Kuo A."/>
            <person name="Liang C."/>
            <person name="Lipzen A."/>
            <person name="Lutzoni F."/>
            <person name="Magnuson J."/>
            <person name="Mondo S."/>
            <person name="Nolan M."/>
            <person name="Ohm R."/>
            <person name="Pangilinan J."/>
            <person name="Park H.-J."/>
            <person name="Ramirez L."/>
            <person name="Alfaro M."/>
            <person name="Sun H."/>
            <person name="Tritt A."/>
            <person name="Yoshinaga Y."/>
            <person name="Zwiers L.-H."/>
            <person name="Turgeon B."/>
            <person name="Goodwin S."/>
            <person name="Spatafora J."/>
            <person name="Crous P."/>
            <person name="Grigoriev I."/>
        </authorList>
    </citation>
    <scope>NUCLEOTIDE SEQUENCE</scope>
    <source>
        <strain evidence="7">CBS 121167</strain>
    </source>
</reference>
<dbReference type="CDD" id="cd17323">
    <property type="entry name" value="MFS_Tpo1_MDR_like"/>
    <property type="match status" value="1"/>
</dbReference>
<accession>A0A6A6BF32</accession>
<organism evidence="7 8">
    <name type="scientific">Aplosporella prunicola CBS 121167</name>
    <dbReference type="NCBI Taxonomy" id="1176127"/>
    <lineage>
        <taxon>Eukaryota</taxon>
        <taxon>Fungi</taxon>
        <taxon>Dikarya</taxon>
        <taxon>Ascomycota</taxon>
        <taxon>Pezizomycotina</taxon>
        <taxon>Dothideomycetes</taxon>
        <taxon>Dothideomycetes incertae sedis</taxon>
        <taxon>Botryosphaeriales</taxon>
        <taxon>Aplosporellaceae</taxon>
        <taxon>Aplosporella</taxon>
    </lineage>
</organism>
<evidence type="ECO:0000259" key="6">
    <source>
        <dbReference type="PROSITE" id="PS50850"/>
    </source>
</evidence>
<name>A0A6A6BF32_9PEZI</name>
<feature type="transmembrane region" description="Helical" evidence="5">
    <location>
        <begin position="108"/>
        <end position="128"/>
    </location>
</feature>
<evidence type="ECO:0000256" key="1">
    <source>
        <dbReference type="ARBA" id="ARBA00004141"/>
    </source>
</evidence>
<dbReference type="PANTHER" id="PTHR23502:SF36">
    <property type="entry name" value="MEMBRANE TRANSPORTER"/>
    <property type="match status" value="1"/>
</dbReference>
<feature type="transmembrane region" description="Helical" evidence="5">
    <location>
        <begin position="135"/>
        <end position="156"/>
    </location>
</feature>
<dbReference type="RefSeq" id="XP_033397890.1">
    <property type="nucleotide sequence ID" value="XM_033544862.1"/>
</dbReference>
<dbReference type="OrthoDB" id="3936150at2759"/>
<feature type="transmembrane region" description="Helical" evidence="5">
    <location>
        <begin position="201"/>
        <end position="220"/>
    </location>
</feature>
<proteinExistence type="predicted"/>
<feature type="transmembrane region" description="Helical" evidence="5">
    <location>
        <begin position="273"/>
        <end position="292"/>
    </location>
</feature>
<evidence type="ECO:0000313" key="8">
    <source>
        <dbReference type="Proteomes" id="UP000799438"/>
    </source>
</evidence>
<dbReference type="Proteomes" id="UP000799438">
    <property type="component" value="Unassembled WGS sequence"/>
</dbReference>
<dbReference type="InterPro" id="IPR011701">
    <property type="entry name" value="MFS"/>
</dbReference>
<protein>
    <recommendedName>
        <fullName evidence="6">Major facilitator superfamily (MFS) profile domain-containing protein</fullName>
    </recommendedName>
</protein>